<evidence type="ECO:0000313" key="4">
    <source>
        <dbReference type="Proteomes" id="UP000712600"/>
    </source>
</evidence>
<feature type="region of interest" description="Disordered" evidence="1">
    <location>
        <begin position="99"/>
        <end position="189"/>
    </location>
</feature>
<feature type="compositionally biased region" description="Basic and acidic residues" evidence="1">
    <location>
        <begin position="21"/>
        <end position="30"/>
    </location>
</feature>
<dbReference type="PANTHER" id="PTHR33223">
    <property type="entry name" value="CCHC-TYPE DOMAIN-CONTAINING PROTEIN"/>
    <property type="match status" value="1"/>
</dbReference>
<evidence type="ECO:0000313" key="3">
    <source>
        <dbReference type="EMBL" id="KAF3604378.1"/>
    </source>
</evidence>
<gene>
    <name evidence="3" type="ORF">F2Q69_00037720</name>
</gene>
<dbReference type="EMBL" id="QGKX02000004">
    <property type="protein sequence ID" value="KAF3604378.1"/>
    <property type="molecule type" value="Genomic_DNA"/>
</dbReference>
<comment type="caution">
    <text evidence="3">The sequence shown here is derived from an EMBL/GenBank/DDBJ whole genome shotgun (WGS) entry which is preliminary data.</text>
</comment>
<sequence>MIEVNDLLRKGHLREFLSENAKSHLSKETMGKPTKAAPVSPPRQDRVIHVISGGQVTGLHRAREETNPELSSKFQILKEKRNEHSKQLEQSAEKLSQLESENLTLRDENQALNTTSKKKRRLRTQVLPMPPLETPNSGTGTKFSTAALGGEASTREKAKDAQTYDGEDSDSEPAPDKEASDGAARAESPTIAHLHRMFSDRLDAMQSMVERLPGVAPPIRKSNPDSYADIPFTDENTLIEMPMKFSFPSIRAYHGTTDPDDHVAQYKQRMLAVPLPKGSRKATMCKGFGSTLIGPALQWYINLPSRSIASFAVLSDKFVEQFASSRDLEKTSDSLYKILQHRAEPLKGYIAPFNQEKVAIPECSIPTAISAFKRGLLPDGDLYKELTKYQRKTMEDVLSRAWSQVKWEEDVASRAKAQQKQDPKTIRPDRTERDEKPSQRPARDSRNRNRGRY</sequence>
<dbReference type="Pfam" id="PF03732">
    <property type="entry name" value="Retrotrans_gag"/>
    <property type="match status" value="1"/>
</dbReference>
<protein>
    <recommendedName>
        <fullName evidence="2">Retrotransposon gag domain-containing protein</fullName>
    </recommendedName>
</protein>
<accession>A0A8S9STX7</accession>
<reference evidence="3" key="1">
    <citation type="submission" date="2019-12" db="EMBL/GenBank/DDBJ databases">
        <title>Genome sequencing and annotation of Brassica cretica.</title>
        <authorList>
            <person name="Studholme D.J."/>
            <person name="Sarris P."/>
        </authorList>
    </citation>
    <scope>NUCLEOTIDE SEQUENCE</scope>
    <source>
        <strain evidence="3">PFS-109/04</strain>
        <tissue evidence="3">Leaf</tissue>
    </source>
</reference>
<name>A0A8S9STX7_BRACR</name>
<dbReference type="InterPro" id="IPR005162">
    <property type="entry name" value="Retrotrans_gag_dom"/>
</dbReference>
<organism evidence="3 4">
    <name type="scientific">Brassica cretica</name>
    <name type="common">Mustard</name>
    <dbReference type="NCBI Taxonomy" id="69181"/>
    <lineage>
        <taxon>Eukaryota</taxon>
        <taxon>Viridiplantae</taxon>
        <taxon>Streptophyta</taxon>
        <taxon>Embryophyta</taxon>
        <taxon>Tracheophyta</taxon>
        <taxon>Spermatophyta</taxon>
        <taxon>Magnoliopsida</taxon>
        <taxon>eudicotyledons</taxon>
        <taxon>Gunneridae</taxon>
        <taxon>Pentapetalae</taxon>
        <taxon>rosids</taxon>
        <taxon>malvids</taxon>
        <taxon>Brassicales</taxon>
        <taxon>Brassicaceae</taxon>
        <taxon>Brassiceae</taxon>
        <taxon>Brassica</taxon>
    </lineage>
</organism>
<feature type="compositionally biased region" description="Basic and acidic residues" evidence="1">
    <location>
        <begin position="412"/>
        <end position="447"/>
    </location>
</feature>
<feature type="compositionally biased region" description="Basic and acidic residues" evidence="1">
    <location>
        <begin position="153"/>
        <end position="162"/>
    </location>
</feature>
<dbReference type="Proteomes" id="UP000712600">
    <property type="component" value="Unassembled WGS sequence"/>
</dbReference>
<feature type="domain" description="Retrotransposon gag" evidence="2">
    <location>
        <begin position="290"/>
        <end position="377"/>
    </location>
</feature>
<evidence type="ECO:0000256" key="1">
    <source>
        <dbReference type="SAM" id="MobiDB-lite"/>
    </source>
</evidence>
<proteinExistence type="predicted"/>
<evidence type="ECO:0000259" key="2">
    <source>
        <dbReference type="Pfam" id="PF03732"/>
    </source>
</evidence>
<feature type="region of interest" description="Disordered" evidence="1">
    <location>
        <begin position="21"/>
        <end position="42"/>
    </location>
</feature>
<dbReference type="AlphaFoldDB" id="A0A8S9STX7"/>
<dbReference type="PANTHER" id="PTHR33223:SF9">
    <property type="entry name" value="RETROTRANSPOSON GAG DOMAIN-CONTAINING PROTEIN"/>
    <property type="match status" value="1"/>
</dbReference>
<feature type="compositionally biased region" description="Polar residues" evidence="1">
    <location>
        <begin position="134"/>
        <end position="144"/>
    </location>
</feature>
<feature type="region of interest" description="Disordered" evidence="1">
    <location>
        <begin position="412"/>
        <end position="453"/>
    </location>
</feature>